<sequence length="74" mass="8941">MYQITNMIIDDDFVTEEYVTVQFIHHQRQYSVTFKKADLEVVNEWVFEEETSLPADLPNELIESIREEIKKKIY</sequence>
<evidence type="ECO:0000313" key="1">
    <source>
        <dbReference type="EMBL" id="NEX79512.1"/>
    </source>
</evidence>
<name>A0A6B3TS88_9BACI</name>
<dbReference type="AlphaFoldDB" id="A0A6B3TS88"/>
<gene>
    <name evidence="1" type="ORF">G4Z05_11645</name>
</gene>
<dbReference type="EMBL" id="JAAIUV010000018">
    <property type="protein sequence ID" value="NEX79512.1"/>
    <property type="molecule type" value="Genomic_DNA"/>
</dbReference>
<proteinExistence type="predicted"/>
<accession>A0A6B3TS88</accession>
<dbReference type="RefSeq" id="WP_163252053.1">
    <property type="nucleotide sequence ID" value="NZ_JAAIUV010000018.1"/>
</dbReference>
<reference evidence="1" key="1">
    <citation type="submission" date="2020-02" db="EMBL/GenBank/DDBJ databases">
        <title>Bacillus sedimentmangrovi sp. nov., isolated from sediment of the mangrove ecosystem.</title>
        <authorList>
            <person name="Liu G."/>
        </authorList>
    </citation>
    <scope>NUCLEOTIDE SEQUENCE [LARGE SCALE GENOMIC DNA]</scope>
    <source>
        <strain evidence="1">SgZ-7</strain>
    </source>
</reference>
<dbReference type="Proteomes" id="UP000481621">
    <property type="component" value="Unassembled WGS sequence"/>
</dbReference>
<evidence type="ECO:0000313" key="2">
    <source>
        <dbReference type="Proteomes" id="UP000481621"/>
    </source>
</evidence>
<comment type="caution">
    <text evidence="1">The sequence shown here is derived from an EMBL/GenBank/DDBJ whole genome shotgun (WGS) entry which is preliminary data.</text>
</comment>
<protein>
    <submittedName>
        <fullName evidence="1">Uncharacterized protein</fullName>
    </submittedName>
</protein>
<keyword evidence="2" id="KW-1185">Reference proteome</keyword>
<organism evidence="1 2">
    <name type="scientific">Neobacillus thermocopriae</name>
    <dbReference type="NCBI Taxonomy" id="1215031"/>
    <lineage>
        <taxon>Bacteria</taxon>
        <taxon>Bacillati</taxon>
        <taxon>Bacillota</taxon>
        <taxon>Bacilli</taxon>
        <taxon>Bacillales</taxon>
        <taxon>Bacillaceae</taxon>
        <taxon>Neobacillus</taxon>
    </lineage>
</organism>